<proteinExistence type="predicted"/>
<dbReference type="EMBL" id="CP095061">
    <property type="protein sequence ID" value="UOQ65620.1"/>
    <property type="molecule type" value="Genomic_DNA"/>
</dbReference>
<dbReference type="Proteomes" id="UP000830401">
    <property type="component" value="Chromosome"/>
</dbReference>
<evidence type="ECO:0008006" key="3">
    <source>
        <dbReference type="Google" id="ProtNLM"/>
    </source>
</evidence>
<organism evidence="1 2">
    <name type="scientific">Hymenobacter volaticus</name>
    <dbReference type="NCBI Taxonomy" id="2932254"/>
    <lineage>
        <taxon>Bacteria</taxon>
        <taxon>Pseudomonadati</taxon>
        <taxon>Bacteroidota</taxon>
        <taxon>Cytophagia</taxon>
        <taxon>Cytophagales</taxon>
        <taxon>Hymenobacteraceae</taxon>
        <taxon>Hymenobacter</taxon>
    </lineage>
</organism>
<evidence type="ECO:0000313" key="1">
    <source>
        <dbReference type="EMBL" id="UOQ65620.1"/>
    </source>
</evidence>
<dbReference type="RefSeq" id="WP_245119626.1">
    <property type="nucleotide sequence ID" value="NZ_CP095061.1"/>
</dbReference>
<gene>
    <name evidence="1" type="ORF">MUN86_19080</name>
</gene>
<accession>A0ABY4G405</accession>
<evidence type="ECO:0000313" key="2">
    <source>
        <dbReference type="Proteomes" id="UP000830401"/>
    </source>
</evidence>
<name>A0ABY4G405_9BACT</name>
<sequence length="271" mass="30609">MRYLYYLLLVLGLFSAISVTAQRRSVDDTRLLPEVQTEVALKGDDYLLVGLRTPLLTGTASGVEVDRVGLNVGYERFWTQQWSGGATLRAEFYDAYSRGGDVSKLYADVVPELFVRHWNILGGFNFRQRLGVEYYIPGGESSESRAITRLRLDMDRVIPLGEHTAIRPRIAYEAVAYLRLQRDETKLKERVIDFGSVRADVGVIVSPRFDFTPWVASQTNYLNALPQFDASGNQTRGGRTNIVSPVVGLDMRLTLFRGGVPFERRQLPTQH</sequence>
<protein>
    <recommendedName>
        <fullName evidence="3">DUF2490 domain-containing protein</fullName>
    </recommendedName>
</protein>
<keyword evidence="2" id="KW-1185">Reference proteome</keyword>
<reference evidence="1" key="1">
    <citation type="submission" date="2022-04" db="EMBL/GenBank/DDBJ databases">
        <title>Hymenobacter sp. isolated from the air.</title>
        <authorList>
            <person name="Won M."/>
            <person name="Lee C.-M."/>
            <person name="Woen H.-Y."/>
            <person name="Kwon S.-W."/>
        </authorList>
    </citation>
    <scope>NUCLEOTIDE SEQUENCE</scope>
    <source>
        <strain evidence="1">5420S-77</strain>
    </source>
</reference>